<dbReference type="Proteomes" id="UP000051176">
    <property type="component" value="Unassembled WGS sequence"/>
</dbReference>
<feature type="compositionally biased region" description="Basic and acidic residues" evidence="2">
    <location>
        <begin position="125"/>
        <end position="140"/>
    </location>
</feature>
<organism evidence="4 5">
    <name type="scientific">Levilactobacillus parabrevis ATCC 53295</name>
    <dbReference type="NCBI Taxonomy" id="1267003"/>
    <lineage>
        <taxon>Bacteria</taxon>
        <taxon>Bacillati</taxon>
        <taxon>Bacillota</taxon>
        <taxon>Bacilli</taxon>
        <taxon>Lactobacillales</taxon>
        <taxon>Lactobacillaceae</taxon>
        <taxon>Levilactobacillus</taxon>
    </lineage>
</organism>
<dbReference type="GO" id="GO:0003677">
    <property type="term" value="F:DNA binding"/>
    <property type="evidence" value="ECO:0007669"/>
    <property type="project" value="UniProtKB-KW"/>
</dbReference>
<feature type="region of interest" description="Disordered" evidence="2">
    <location>
        <begin position="120"/>
        <end position="149"/>
    </location>
</feature>
<dbReference type="PROSITE" id="PS50937">
    <property type="entry name" value="HTH_MERR_2"/>
    <property type="match status" value="1"/>
</dbReference>
<dbReference type="SMART" id="SM00422">
    <property type="entry name" value="HTH_MERR"/>
    <property type="match status" value="1"/>
</dbReference>
<comment type="caution">
    <text evidence="4">The sequence shown here is derived from an EMBL/GenBank/DDBJ whole genome shotgun (WGS) entry which is preliminary data.</text>
</comment>
<dbReference type="InterPro" id="IPR000551">
    <property type="entry name" value="MerR-type_HTH_dom"/>
</dbReference>
<gene>
    <name evidence="4" type="ORF">FD07_GL001119</name>
</gene>
<dbReference type="PANTHER" id="PTHR30204">
    <property type="entry name" value="REDOX-CYCLING DRUG-SENSING TRANSCRIPTIONAL ACTIVATOR SOXR"/>
    <property type="match status" value="1"/>
</dbReference>
<evidence type="ECO:0000256" key="2">
    <source>
        <dbReference type="SAM" id="MobiDB-lite"/>
    </source>
</evidence>
<dbReference type="RefSeq" id="WP_020089923.1">
    <property type="nucleotide sequence ID" value="NZ_AZCZ01000029.1"/>
</dbReference>
<evidence type="ECO:0000259" key="3">
    <source>
        <dbReference type="PROSITE" id="PS50937"/>
    </source>
</evidence>
<dbReference type="eggNOG" id="COG0789">
    <property type="taxonomic scope" value="Bacteria"/>
</dbReference>
<evidence type="ECO:0000256" key="1">
    <source>
        <dbReference type="ARBA" id="ARBA00023125"/>
    </source>
</evidence>
<dbReference type="EMBL" id="AZCZ01000029">
    <property type="protein sequence ID" value="KRK36136.1"/>
    <property type="molecule type" value="Genomic_DNA"/>
</dbReference>
<accession>A0A0R1GQI2</accession>
<dbReference type="OrthoDB" id="9811174at2"/>
<dbReference type="Pfam" id="PF13411">
    <property type="entry name" value="MerR_1"/>
    <property type="match status" value="1"/>
</dbReference>
<evidence type="ECO:0000313" key="5">
    <source>
        <dbReference type="Proteomes" id="UP000051176"/>
    </source>
</evidence>
<reference evidence="4 5" key="1">
    <citation type="journal article" date="2015" name="Genome Announc.">
        <title>Expanding the biotechnology potential of lactobacilli through comparative genomics of 213 strains and associated genera.</title>
        <authorList>
            <person name="Sun Z."/>
            <person name="Harris H.M."/>
            <person name="McCann A."/>
            <person name="Guo C."/>
            <person name="Argimon S."/>
            <person name="Zhang W."/>
            <person name="Yang X."/>
            <person name="Jeffery I.B."/>
            <person name="Cooney J.C."/>
            <person name="Kagawa T.F."/>
            <person name="Liu W."/>
            <person name="Song Y."/>
            <person name="Salvetti E."/>
            <person name="Wrobel A."/>
            <person name="Rasinkangas P."/>
            <person name="Parkhill J."/>
            <person name="Rea M.C."/>
            <person name="O'Sullivan O."/>
            <person name="Ritari J."/>
            <person name="Douillard F.P."/>
            <person name="Paul Ross R."/>
            <person name="Yang R."/>
            <person name="Briner A.E."/>
            <person name="Felis G.E."/>
            <person name="de Vos W.M."/>
            <person name="Barrangou R."/>
            <person name="Klaenhammer T.R."/>
            <person name="Caufield P.W."/>
            <person name="Cui Y."/>
            <person name="Zhang H."/>
            <person name="O'Toole P.W."/>
        </authorList>
    </citation>
    <scope>NUCLEOTIDE SEQUENCE [LARGE SCALE GENOMIC DNA]</scope>
    <source>
        <strain evidence="4 5">ATCC 53295</strain>
    </source>
</reference>
<feature type="domain" description="HTH merR-type" evidence="3">
    <location>
        <begin position="1"/>
        <end position="69"/>
    </location>
</feature>
<dbReference type="AlphaFoldDB" id="A0A0R1GQI2"/>
<dbReference type="PATRIC" id="fig|1267003.4.peg.1189"/>
<keyword evidence="1" id="KW-0238">DNA-binding</keyword>
<dbReference type="GO" id="GO:0003700">
    <property type="term" value="F:DNA-binding transcription factor activity"/>
    <property type="evidence" value="ECO:0007669"/>
    <property type="project" value="InterPro"/>
</dbReference>
<dbReference type="STRING" id="357278.IV61_GL001358"/>
<keyword evidence="5" id="KW-1185">Reference proteome</keyword>
<proteinExistence type="predicted"/>
<protein>
    <submittedName>
        <fullName evidence="4">MerR family transcriptional regulator protein</fullName>
    </submittedName>
</protein>
<sequence length="149" mass="17455">MNIKEASEKTGVSSAAIRYYEKESLIPPIDRTAVGNRDIDDRIIRRITFVTQMRAAGMSIENLRRYIELFDAQEDNTKEQKSLLQEQLSVMEEKRDDLQAAIDHLNYKLNHFYDHMETTEEELRELERQHADKVAQKTTEDSDESNNAY</sequence>
<dbReference type="CDD" id="cd01109">
    <property type="entry name" value="HTH_YyaN"/>
    <property type="match status" value="1"/>
</dbReference>
<dbReference type="InterPro" id="IPR009061">
    <property type="entry name" value="DNA-bd_dom_put_sf"/>
</dbReference>
<name>A0A0R1GQI2_9LACO</name>
<evidence type="ECO:0000313" key="4">
    <source>
        <dbReference type="EMBL" id="KRK36136.1"/>
    </source>
</evidence>
<dbReference type="InterPro" id="IPR047057">
    <property type="entry name" value="MerR_fam"/>
</dbReference>
<dbReference type="SUPFAM" id="SSF46955">
    <property type="entry name" value="Putative DNA-binding domain"/>
    <property type="match status" value="1"/>
</dbReference>
<dbReference type="PANTHER" id="PTHR30204:SF98">
    <property type="entry name" value="HTH-TYPE TRANSCRIPTIONAL REGULATOR ADHR"/>
    <property type="match status" value="1"/>
</dbReference>
<dbReference type="Gene3D" id="1.10.1660.10">
    <property type="match status" value="1"/>
</dbReference>